<dbReference type="Proteomes" id="UP000239706">
    <property type="component" value="Unassembled WGS sequence"/>
</dbReference>
<dbReference type="EMBL" id="PVXO01000051">
    <property type="protein sequence ID" value="PRR78103.1"/>
    <property type="molecule type" value="Genomic_DNA"/>
</dbReference>
<dbReference type="InterPro" id="IPR015422">
    <property type="entry name" value="PyrdxlP-dep_Trfase_small"/>
</dbReference>
<comment type="caution">
    <text evidence="7">The sequence shown here is derived from an EMBL/GenBank/DDBJ whole genome shotgun (WGS) entry which is preliminary data.</text>
</comment>
<dbReference type="AlphaFoldDB" id="A0A2T0B2Q7"/>
<keyword evidence="3" id="KW-0663">Pyridoxal phosphate</keyword>
<proteinExistence type="inferred from homology"/>
<dbReference type="NCBIfam" id="NF007825">
    <property type="entry name" value="PRK10534.1"/>
    <property type="match status" value="1"/>
</dbReference>
<keyword evidence="8" id="KW-1185">Reference proteome</keyword>
<evidence type="ECO:0000256" key="2">
    <source>
        <dbReference type="ARBA" id="ARBA00006966"/>
    </source>
</evidence>
<organism evidence="7 8">
    <name type="scientific">Clostridium liquoris</name>
    <dbReference type="NCBI Taxonomy" id="1289519"/>
    <lineage>
        <taxon>Bacteria</taxon>
        <taxon>Bacillati</taxon>
        <taxon>Bacillota</taxon>
        <taxon>Clostridia</taxon>
        <taxon>Eubacteriales</taxon>
        <taxon>Clostridiaceae</taxon>
        <taxon>Clostridium</taxon>
    </lineage>
</organism>
<keyword evidence="4 7" id="KW-0456">Lyase</keyword>
<dbReference type="GO" id="GO:0006545">
    <property type="term" value="P:glycine biosynthetic process"/>
    <property type="evidence" value="ECO:0007669"/>
    <property type="project" value="TreeGrafter"/>
</dbReference>
<dbReference type="Pfam" id="PF01212">
    <property type="entry name" value="Beta_elim_lyase"/>
    <property type="match status" value="1"/>
</dbReference>
<dbReference type="InterPro" id="IPR023603">
    <property type="entry name" value="Low_specificity_L-TA-like"/>
</dbReference>
<evidence type="ECO:0000313" key="8">
    <source>
        <dbReference type="Proteomes" id="UP000239706"/>
    </source>
</evidence>
<dbReference type="GO" id="GO:0005829">
    <property type="term" value="C:cytosol"/>
    <property type="evidence" value="ECO:0007669"/>
    <property type="project" value="TreeGrafter"/>
</dbReference>
<dbReference type="SUPFAM" id="SSF53383">
    <property type="entry name" value="PLP-dependent transferases"/>
    <property type="match status" value="1"/>
</dbReference>
<dbReference type="FunFam" id="3.40.640.10:FF:000030">
    <property type="entry name" value="Low-specificity L-threonine aldolase"/>
    <property type="match status" value="1"/>
</dbReference>
<evidence type="ECO:0000256" key="5">
    <source>
        <dbReference type="PIRSR" id="PIRSR017617-1"/>
    </source>
</evidence>
<dbReference type="NCBIfam" id="NF041359">
    <property type="entry name" value="GntG_guanitoxin"/>
    <property type="match status" value="1"/>
</dbReference>
<comment type="cofactor">
    <cofactor evidence="1">
        <name>pyridoxal 5'-phosphate</name>
        <dbReference type="ChEBI" id="CHEBI:597326"/>
    </cofactor>
</comment>
<accession>A0A2T0B2Q7</accession>
<dbReference type="GO" id="GO:0006567">
    <property type="term" value="P:L-threonine catabolic process"/>
    <property type="evidence" value="ECO:0007669"/>
    <property type="project" value="TreeGrafter"/>
</dbReference>
<dbReference type="CDD" id="cd06502">
    <property type="entry name" value="TA_like"/>
    <property type="match status" value="1"/>
</dbReference>
<dbReference type="InterPro" id="IPR001597">
    <property type="entry name" value="ArAA_b-elim_lyase/Thr_aldolase"/>
</dbReference>
<evidence type="ECO:0000256" key="3">
    <source>
        <dbReference type="ARBA" id="ARBA00022898"/>
    </source>
</evidence>
<dbReference type="InterPro" id="IPR015424">
    <property type="entry name" value="PyrdxlP-dep_Trfase"/>
</dbReference>
<evidence type="ECO:0000313" key="7">
    <source>
        <dbReference type="EMBL" id="PRR78103.1"/>
    </source>
</evidence>
<comment type="similarity">
    <text evidence="2">Belongs to the threonine aldolase family.</text>
</comment>
<name>A0A2T0B2Q7_9CLOT</name>
<reference evidence="7 8" key="1">
    <citation type="submission" date="2018-03" db="EMBL/GenBank/DDBJ databases">
        <title>Genome sequence of Clostridium liquoris DSM 100320.</title>
        <authorList>
            <person name="Poehlein A."/>
            <person name="Daniel R."/>
        </authorList>
    </citation>
    <scope>NUCLEOTIDE SEQUENCE [LARGE SCALE GENOMIC DNA]</scope>
    <source>
        <strain evidence="7 8">DSM 100320</strain>
    </source>
</reference>
<dbReference type="GO" id="GO:0008732">
    <property type="term" value="F:L-allo-threonine aldolase activity"/>
    <property type="evidence" value="ECO:0007669"/>
    <property type="project" value="UniProtKB-EC"/>
</dbReference>
<feature type="modified residue" description="N6-(pyridoxal phosphate)lysine" evidence="5">
    <location>
        <position position="199"/>
    </location>
</feature>
<feature type="domain" description="Aromatic amino acid beta-eliminating lyase/threonine aldolase" evidence="6">
    <location>
        <begin position="5"/>
        <end position="286"/>
    </location>
</feature>
<dbReference type="Gene3D" id="3.40.640.10">
    <property type="entry name" value="Type I PLP-dependent aspartate aminotransferase-like (Major domain)"/>
    <property type="match status" value="1"/>
</dbReference>
<protein>
    <submittedName>
        <fullName evidence="7">L-allo-threonine aldolase</fullName>
        <ecNumber evidence="7">4.1.2.49</ecNumber>
    </submittedName>
</protein>
<evidence type="ECO:0000259" key="6">
    <source>
        <dbReference type="Pfam" id="PF01212"/>
    </source>
</evidence>
<dbReference type="EC" id="4.1.2.49" evidence="7"/>
<dbReference type="OrthoDB" id="9774495at2"/>
<dbReference type="PANTHER" id="PTHR48097:SF9">
    <property type="entry name" value="L-THREONINE ALDOLASE"/>
    <property type="match status" value="1"/>
</dbReference>
<dbReference type="PIRSF" id="PIRSF017617">
    <property type="entry name" value="Thr_aldolase"/>
    <property type="match status" value="1"/>
</dbReference>
<dbReference type="PANTHER" id="PTHR48097">
    <property type="entry name" value="L-THREONINE ALDOLASE-RELATED"/>
    <property type="match status" value="1"/>
</dbReference>
<dbReference type="Gene3D" id="3.90.1150.10">
    <property type="entry name" value="Aspartate Aminotransferase, domain 1"/>
    <property type="match status" value="1"/>
</dbReference>
<gene>
    <name evidence="7" type="primary">ltaA</name>
    <name evidence="7" type="ORF">CLLI_18670</name>
</gene>
<evidence type="ECO:0000256" key="4">
    <source>
        <dbReference type="ARBA" id="ARBA00023239"/>
    </source>
</evidence>
<dbReference type="InterPro" id="IPR015421">
    <property type="entry name" value="PyrdxlP-dep_Trfase_major"/>
</dbReference>
<evidence type="ECO:0000256" key="1">
    <source>
        <dbReference type="ARBA" id="ARBA00001933"/>
    </source>
</evidence>
<dbReference type="RefSeq" id="WP_106063950.1">
    <property type="nucleotide sequence ID" value="NZ_PVXO01000051.1"/>
</dbReference>
<sequence>MNFIDLRSDTVTKPTEKMRKAMYEAEVGDDVYGDDPTVNELESYAAELVGKEASLFVPSGTFGNQLSLFTHCTRGNEVILGEDCHILMHEVGAPAVIAGVQLRPIKSNKGEIDPLEIEKRIRGVDIHFPETGLICVENAHSNGRVISLENMREIYTIARNHNLPVHLDGARLFNAAAYLNVDPKEITQYCSSVMFCLSKGLCAPVGSMVAGSKDFIEKARKKRKIMGGGLRQAGILAAAGLVALKDMRKYLMEDHQNALYLGEELSKIPGININLDDININMVFFNMNDELYDMNNLAKEFYKKGIKINGPENGELRFVTNYWIKRKDIDYIINTMKEILNRK</sequence>